<dbReference type="InterPro" id="IPR002328">
    <property type="entry name" value="ADH_Zn_CS"/>
</dbReference>
<dbReference type="InterPro" id="IPR013154">
    <property type="entry name" value="ADH-like_N"/>
</dbReference>
<evidence type="ECO:0000256" key="5">
    <source>
        <dbReference type="RuleBase" id="RU361277"/>
    </source>
</evidence>
<evidence type="ECO:0000259" key="7">
    <source>
        <dbReference type="Pfam" id="PF08240"/>
    </source>
</evidence>
<dbReference type="InterPro" id="IPR011032">
    <property type="entry name" value="GroES-like_sf"/>
</dbReference>
<sequence length="345" mass="35826">MRATVMHMAGDVRIENIPDATLIYSTDAVIRITRACICGSDLWPYNDLVPEAGGRRMGHEAIGVVEAIGSDVQRIKAGDLVIMPFAYADGKCMFCDEGLPTSCVHGGFFGTGGAADGAQAEALRVPQADGTLFPIHVAPDHSLMPSLLTLSDVMGTGHHAAAAARVTRGSRGAVIGDGAVGLCGVIAAKRLGAEQIIILGRHPDRIALAKVFGATDVVSERGGEAIEAVKALTGGFGAHSVLECVGSGPAIDTAVGIARPGGAVGRVGVPHYEVMPAGRQTFYNNIAVAGGPAPVRTYISELLPDIMEGRIEPGRVFDSLVTLDGVPDGYRAMNERKALKVMVRP</sequence>
<dbReference type="Pfam" id="PF08240">
    <property type="entry name" value="ADH_N"/>
    <property type="match status" value="1"/>
</dbReference>
<evidence type="ECO:0000256" key="3">
    <source>
        <dbReference type="ARBA" id="ARBA00022833"/>
    </source>
</evidence>
<dbReference type="PANTHER" id="PTHR42813">
    <property type="entry name" value="ZINC-TYPE ALCOHOL DEHYDROGENASE-LIKE"/>
    <property type="match status" value="1"/>
</dbReference>
<comment type="similarity">
    <text evidence="5">Belongs to the zinc-containing alcohol dehydrogenase family.</text>
</comment>
<dbReference type="RefSeq" id="WP_155481522.1">
    <property type="nucleotide sequence ID" value="NZ_WNKV01000027.1"/>
</dbReference>
<dbReference type="SUPFAM" id="SSF50129">
    <property type="entry name" value="GroES-like"/>
    <property type="match status" value="1"/>
</dbReference>
<evidence type="ECO:0000313" key="9">
    <source>
        <dbReference type="Proteomes" id="UP000438991"/>
    </source>
</evidence>
<keyword evidence="2 5" id="KW-0479">Metal-binding</keyword>
<organism evidence="8 9">
    <name type="scientific">Rhodoplanes serenus</name>
    <dbReference type="NCBI Taxonomy" id="200615"/>
    <lineage>
        <taxon>Bacteria</taxon>
        <taxon>Pseudomonadati</taxon>
        <taxon>Pseudomonadota</taxon>
        <taxon>Alphaproteobacteria</taxon>
        <taxon>Hyphomicrobiales</taxon>
        <taxon>Nitrobacteraceae</taxon>
        <taxon>Rhodoplanes</taxon>
    </lineage>
</organism>
<keyword evidence="4" id="KW-0560">Oxidoreductase</keyword>
<evidence type="ECO:0000259" key="6">
    <source>
        <dbReference type="Pfam" id="PF00107"/>
    </source>
</evidence>
<keyword evidence="3 5" id="KW-0862">Zinc</keyword>
<protein>
    <submittedName>
        <fullName evidence="8">Alcohol dehydrogenase catalytic domain-containing protein</fullName>
    </submittedName>
</protein>
<evidence type="ECO:0000256" key="1">
    <source>
        <dbReference type="ARBA" id="ARBA00001947"/>
    </source>
</evidence>
<name>A0A9X4XQ55_9BRAD</name>
<accession>A0A9X4XQ55</accession>
<dbReference type="EMBL" id="WNKV01000027">
    <property type="protein sequence ID" value="MTW19260.1"/>
    <property type="molecule type" value="Genomic_DNA"/>
</dbReference>
<dbReference type="GO" id="GO:0008270">
    <property type="term" value="F:zinc ion binding"/>
    <property type="evidence" value="ECO:0007669"/>
    <property type="project" value="InterPro"/>
</dbReference>
<dbReference type="AlphaFoldDB" id="A0A9X4XQ55"/>
<feature type="domain" description="Alcohol dehydrogenase-like N-terminal" evidence="7">
    <location>
        <begin position="26"/>
        <end position="129"/>
    </location>
</feature>
<comment type="caution">
    <text evidence="8">The sequence shown here is derived from an EMBL/GenBank/DDBJ whole genome shotgun (WGS) entry which is preliminary data.</text>
</comment>
<dbReference type="PROSITE" id="PS00059">
    <property type="entry name" value="ADH_ZINC"/>
    <property type="match status" value="1"/>
</dbReference>
<evidence type="ECO:0000256" key="2">
    <source>
        <dbReference type="ARBA" id="ARBA00022723"/>
    </source>
</evidence>
<dbReference type="Proteomes" id="UP000438991">
    <property type="component" value="Unassembled WGS sequence"/>
</dbReference>
<reference evidence="8 9" key="1">
    <citation type="submission" date="2019-11" db="EMBL/GenBank/DDBJ databases">
        <title>Whole-genome sequence of Rhodoplanes serenus DSM 18633, type strain.</title>
        <authorList>
            <person name="Kyndt J.A."/>
            <person name="Meyer T.E."/>
        </authorList>
    </citation>
    <scope>NUCLEOTIDE SEQUENCE [LARGE SCALE GENOMIC DNA]</scope>
    <source>
        <strain evidence="8 9">DSM 18633</strain>
    </source>
</reference>
<dbReference type="InterPro" id="IPR013149">
    <property type="entry name" value="ADH-like_C"/>
</dbReference>
<dbReference type="Gene3D" id="3.40.50.720">
    <property type="entry name" value="NAD(P)-binding Rossmann-like Domain"/>
    <property type="match status" value="1"/>
</dbReference>
<evidence type="ECO:0000313" key="8">
    <source>
        <dbReference type="EMBL" id="MTW19260.1"/>
    </source>
</evidence>
<gene>
    <name evidence="8" type="ORF">GJ689_23980</name>
</gene>
<dbReference type="PANTHER" id="PTHR42813:SF2">
    <property type="entry name" value="DEHYDROGENASE, ZINC-CONTAINING, PUTATIVE (AFU_ORTHOLOGUE AFUA_2G02810)-RELATED"/>
    <property type="match status" value="1"/>
</dbReference>
<evidence type="ECO:0000256" key="4">
    <source>
        <dbReference type="ARBA" id="ARBA00023002"/>
    </source>
</evidence>
<proteinExistence type="inferred from homology"/>
<comment type="cofactor">
    <cofactor evidence="1 5">
        <name>Zn(2+)</name>
        <dbReference type="ChEBI" id="CHEBI:29105"/>
    </cofactor>
</comment>
<dbReference type="SUPFAM" id="SSF51735">
    <property type="entry name" value="NAD(P)-binding Rossmann-fold domains"/>
    <property type="match status" value="1"/>
</dbReference>
<dbReference type="Pfam" id="PF00107">
    <property type="entry name" value="ADH_zinc_N"/>
    <property type="match status" value="1"/>
</dbReference>
<dbReference type="GO" id="GO:0016491">
    <property type="term" value="F:oxidoreductase activity"/>
    <property type="evidence" value="ECO:0007669"/>
    <property type="project" value="UniProtKB-KW"/>
</dbReference>
<feature type="domain" description="Alcohol dehydrogenase-like C-terminal" evidence="6">
    <location>
        <begin position="179"/>
        <end position="290"/>
    </location>
</feature>
<dbReference type="InterPro" id="IPR036291">
    <property type="entry name" value="NAD(P)-bd_dom_sf"/>
</dbReference>
<dbReference type="Gene3D" id="3.90.180.10">
    <property type="entry name" value="Medium-chain alcohol dehydrogenases, catalytic domain"/>
    <property type="match status" value="1"/>
</dbReference>